<evidence type="ECO:0000313" key="1">
    <source>
        <dbReference type="EMBL" id="KJU87727.1"/>
    </source>
</evidence>
<dbReference type="AlphaFoldDB" id="A0A0F3H0U0"/>
<proteinExistence type="predicted"/>
<gene>
    <name evidence="1" type="ORF">MBAV_000078</name>
</gene>
<name>A0A0F3H0U0_9BACT</name>
<dbReference type="Proteomes" id="UP000033423">
    <property type="component" value="Unassembled WGS sequence"/>
</dbReference>
<accession>A0A0F3H0U0</accession>
<evidence type="ECO:0000313" key="2">
    <source>
        <dbReference type="Proteomes" id="UP000033423"/>
    </source>
</evidence>
<reference evidence="1 2" key="1">
    <citation type="submission" date="2015-02" db="EMBL/GenBank/DDBJ databases">
        <title>Single-cell genomics of uncultivated deep-branching MTB reveals a conserved set of magnetosome genes.</title>
        <authorList>
            <person name="Kolinko S."/>
            <person name="Richter M."/>
            <person name="Glockner F.O."/>
            <person name="Brachmann A."/>
            <person name="Schuler D."/>
        </authorList>
    </citation>
    <scope>NUCLEOTIDE SEQUENCE [LARGE SCALE GENOMIC DNA]</scope>
    <source>
        <strain evidence="1">TM-1</strain>
    </source>
</reference>
<comment type="caution">
    <text evidence="1">The sequence shown here is derived from an EMBL/GenBank/DDBJ whole genome shotgun (WGS) entry which is preliminary data.</text>
</comment>
<sequence length="114" mass="12901">MCTQLFILLVVCAFAHEVEVKVRQHRLKRVRVIHLRGAGIGSFNPYLVGEEDVCLLNYRFKNPLLSDPGCMIDLLGCVRAYNKQLLCIGVECPYDNGVLVVELDMVHAKDAKWV</sequence>
<organism evidence="1 2">
    <name type="scientific">Candidatus Magnetobacterium bavaricum</name>
    <dbReference type="NCBI Taxonomy" id="29290"/>
    <lineage>
        <taxon>Bacteria</taxon>
        <taxon>Pseudomonadati</taxon>
        <taxon>Nitrospirota</taxon>
        <taxon>Thermodesulfovibrionia</taxon>
        <taxon>Thermodesulfovibrionales</taxon>
        <taxon>Candidatus Magnetobacteriaceae</taxon>
        <taxon>Candidatus Magnetobacterium</taxon>
    </lineage>
</organism>
<protein>
    <submittedName>
        <fullName evidence="1">Uncharacterized protein</fullName>
    </submittedName>
</protein>
<keyword evidence="2" id="KW-1185">Reference proteome</keyword>
<dbReference type="EMBL" id="LACI01000040">
    <property type="protein sequence ID" value="KJU87727.1"/>
    <property type="molecule type" value="Genomic_DNA"/>
</dbReference>